<gene>
    <name evidence="1" type="ORF">LCGC14_1624390</name>
</gene>
<organism evidence="1">
    <name type="scientific">marine sediment metagenome</name>
    <dbReference type="NCBI Taxonomy" id="412755"/>
    <lineage>
        <taxon>unclassified sequences</taxon>
        <taxon>metagenomes</taxon>
        <taxon>ecological metagenomes</taxon>
    </lineage>
</organism>
<protein>
    <submittedName>
        <fullName evidence="1">Uncharacterized protein</fullName>
    </submittedName>
</protein>
<evidence type="ECO:0000313" key="1">
    <source>
        <dbReference type="EMBL" id="KKM22530.1"/>
    </source>
</evidence>
<sequence>MEEEASKPLWAKCADCGHFWPVVYLPMILPKAAELALKHSDCPKCGGTGMVAKQNDGELLETQ</sequence>
<proteinExistence type="predicted"/>
<reference evidence="1" key="1">
    <citation type="journal article" date="2015" name="Nature">
        <title>Complex archaea that bridge the gap between prokaryotes and eukaryotes.</title>
        <authorList>
            <person name="Spang A."/>
            <person name="Saw J.H."/>
            <person name="Jorgensen S.L."/>
            <person name="Zaremba-Niedzwiedzka K."/>
            <person name="Martijn J."/>
            <person name="Lind A.E."/>
            <person name="van Eijk R."/>
            <person name="Schleper C."/>
            <person name="Guy L."/>
            <person name="Ettema T.J."/>
        </authorList>
    </citation>
    <scope>NUCLEOTIDE SEQUENCE</scope>
</reference>
<comment type="caution">
    <text evidence="1">The sequence shown here is derived from an EMBL/GenBank/DDBJ whole genome shotgun (WGS) entry which is preliminary data.</text>
</comment>
<name>A0A0F9L474_9ZZZZ</name>
<dbReference type="AlphaFoldDB" id="A0A0F9L474"/>
<dbReference type="EMBL" id="LAZR01013315">
    <property type="protein sequence ID" value="KKM22530.1"/>
    <property type="molecule type" value="Genomic_DNA"/>
</dbReference>
<accession>A0A0F9L474</accession>